<dbReference type="InterPro" id="IPR050452">
    <property type="entry name" value="Metacaspase"/>
</dbReference>
<comment type="caution">
    <text evidence="3">The sequence shown here is derived from an EMBL/GenBank/DDBJ whole genome shotgun (WGS) entry which is preliminary data.</text>
</comment>
<dbReference type="Proteomes" id="UP000636479">
    <property type="component" value="Unassembled WGS sequence"/>
</dbReference>
<dbReference type="InterPro" id="IPR011600">
    <property type="entry name" value="Pept_C14_caspase"/>
</dbReference>
<protein>
    <recommendedName>
        <fullName evidence="2">Peptidase C14 caspase domain-containing protein</fullName>
    </recommendedName>
</protein>
<sequence length="588" mass="66020">MPPQLFALCIGLDEYAHPEIENLQGCVKDVSSLQDALELRFPGAQIRSLKNQEATRKGILDSFTAHLVENENISMGDPILVYFAGYGQRLEGEEREVDALIPYDYAPDIPPIFDATIHGLLHVLVQTKGLNVTLILDCCFSPVLALSNVRRIVDPSWSSHLVDFRRENNLAGYGGFFNDDQAYVSIAASSKHRHCNDSAAGGFFTQDMVLAMRSSWPLSCRELTVLTQRWETSTRGQVSVCYGPYLDRLLYMLPELHVIAKLRVFTNVDLSPHLPEKSESDAFCLVSSRWNLNTNVVVHPSRQSTANIQRLDRLTARYGTRLVSFPLRKVPQVLNGVARFNHYLNLRPSLTKYSCVERLSGLRRGKHNSQSSSVEVYHFKPDGEDGAWISDNILHDGVVHLDNVPNDHLLGLKITNISDQAMYPYVLHFDTDTYEINVLYSPFREGEGLPPKLLKPHESLIFGRCPNPDDLGFDIPEIPFGIFLDEDKTERTAEIIKVILAQKPIAVGYMAQASPMTSGEERGGNLNPEVHEEIPGVWRTETVTFAVPANFRNGNYAHSSSRALPLGLWRRLKRKVEELLSILSEGAK</sequence>
<organism evidence="3 4">
    <name type="scientific">Mycena indigotica</name>
    <dbReference type="NCBI Taxonomy" id="2126181"/>
    <lineage>
        <taxon>Eukaryota</taxon>
        <taxon>Fungi</taxon>
        <taxon>Dikarya</taxon>
        <taxon>Basidiomycota</taxon>
        <taxon>Agaricomycotina</taxon>
        <taxon>Agaricomycetes</taxon>
        <taxon>Agaricomycetidae</taxon>
        <taxon>Agaricales</taxon>
        <taxon>Marasmiineae</taxon>
        <taxon>Mycenaceae</taxon>
        <taxon>Mycena</taxon>
    </lineage>
</organism>
<dbReference type="Pfam" id="PF00656">
    <property type="entry name" value="Peptidase_C14"/>
    <property type="match status" value="1"/>
</dbReference>
<evidence type="ECO:0000313" key="3">
    <source>
        <dbReference type="EMBL" id="KAF7294738.1"/>
    </source>
</evidence>
<proteinExistence type="inferred from homology"/>
<name>A0A8H6VYC3_9AGAR</name>
<dbReference type="Gene3D" id="3.40.50.1460">
    <property type="match status" value="1"/>
</dbReference>
<dbReference type="PANTHER" id="PTHR48104:SF30">
    <property type="entry name" value="METACASPASE-1"/>
    <property type="match status" value="1"/>
</dbReference>
<dbReference type="GO" id="GO:0006508">
    <property type="term" value="P:proteolysis"/>
    <property type="evidence" value="ECO:0007669"/>
    <property type="project" value="InterPro"/>
</dbReference>
<accession>A0A8H6VYC3</accession>
<comment type="similarity">
    <text evidence="1">Belongs to the peptidase C14B family.</text>
</comment>
<evidence type="ECO:0000259" key="2">
    <source>
        <dbReference type="Pfam" id="PF00656"/>
    </source>
</evidence>
<evidence type="ECO:0000313" key="4">
    <source>
        <dbReference type="Proteomes" id="UP000636479"/>
    </source>
</evidence>
<dbReference type="GeneID" id="59349223"/>
<gene>
    <name evidence="3" type="ORF">MIND_01011200</name>
</gene>
<dbReference type="GO" id="GO:0005737">
    <property type="term" value="C:cytoplasm"/>
    <property type="evidence" value="ECO:0007669"/>
    <property type="project" value="TreeGrafter"/>
</dbReference>
<dbReference type="AlphaFoldDB" id="A0A8H6VYC3"/>
<dbReference type="GO" id="GO:0004197">
    <property type="term" value="F:cysteine-type endopeptidase activity"/>
    <property type="evidence" value="ECO:0007669"/>
    <property type="project" value="InterPro"/>
</dbReference>
<dbReference type="RefSeq" id="XP_037216101.1">
    <property type="nucleotide sequence ID" value="XM_037366707.1"/>
</dbReference>
<reference evidence="3" key="1">
    <citation type="submission" date="2020-05" db="EMBL/GenBank/DDBJ databases">
        <title>Mycena genomes resolve the evolution of fungal bioluminescence.</title>
        <authorList>
            <person name="Tsai I.J."/>
        </authorList>
    </citation>
    <scope>NUCLEOTIDE SEQUENCE</scope>
    <source>
        <strain evidence="3">171206Taipei</strain>
    </source>
</reference>
<keyword evidence="4" id="KW-1185">Reference proteome</keyword>
<evidence type="ECO:0000256" key="1">
    <source>
        <dbReference type="ARBA" id="ARBA00009005"/>
    </source>
</evidence>
<dbReference type="EMBL" id="JACAZF010000009">
    <property type="protein sequence ID" value="KAF7294738.1"/>
    <property type="molecule type" value="Genomic_DNA"/>
</dbReference>
<dbReference type="PANTHER" id="PTHR48104">
    <property type="entry name" value="METACASPASE-4"/>
    <property type="match status" value="1"/>
</dbReference>
<feature type="domain" description="Peptidase C14 caspase" evidence="2">
    <location>
        <begin position="6"/>
        <end position="156"/>
    </location>
</feature>
<dbReference type="OrthoDB" id="10255174at2759"/>